<dbReference type="InterPro" id="IPR041662">
    <property type="entry name" value="SusD-like_2"/>
</dbReference>
<organism evidence="1">
    <name type="scientific">marine sediment metagenome</name>
    <dbReference type="NCBI Taxonomy" id="412755"/>
    <lineage>
        <taxon>unclassified sequences</taxon>
        <taxon>metagenomes</taxon>
        <taxon>ecological metagenomes</taxon>
    </lineage>
</organism>
<dbReference type="Gene3D" id="1.25.40.390">
    <property type="match status" value="1"/>
</dbReference>
<comment type="caution">
    <text evidence="1">The sequence shown here is derived from an EMBL/GenBank/DDBJ whole genome shotgun (WGS) entry which is preliminary data.</text>
</comment>
<gene>
    <name evidence="1" type="ORF">S03H2_30534</name>
</gene>
<proteinExistence type="predicted"/>
<name>X1GG74_9ZZZZ</name>
<dbReference type="AlphaFoldDB" id="X1GG74"/>
<accession>X1GG74</accession>
<evidence type="ECO:0000313" key="1">
    <source>
        <dbReference type="EMBL" id="GAH56911.1"/>
    </source>
</evidence>
<dbReference type="InterPro" id="IPR011990">
    <property type="entry name" value="TPR-like_helical_dom_sf"/>
</dbReference>
<reference evidence="1" key="1">
    <citation type="journal article" date="2014" name="Front. Microbiol.">
        <title>High frequency of phylogenetically diverse reductive dehalogenase-homologous genes in deep subseafloor sedimentary metagenomes.</title>
        <authorList>
            <person name="Kawai M."/>
            <person name="Futagami T."/>
            <person name="Toyoda A."/>
            <person name="Takaki Y."/>
            <person name="Nishi S."/>
            <person name="Hori S."/>
            <person name="Arai W."/>
            <person name="Tsubouchi T."/>
            <person name="Morono Y."/>
            <person name="Uchiyama I."/>
            <person name="Ito T."/>
            <person name="Fujiyama A."/>
            <person name="Inagaki F."/>
            <person name="Takami H."/>
        </authorList>
    </citation>
    <scope>NUCLEOTIDE SEQUENCE</scope>
    <source>
        <strain evidence="1">Expedition CK06-06</strain>
    </source>
</reference>
<dbReference type="Pfam" id="PF12771">
    <property type="entry name" value="SusD-like_2"/>
    <property type="match status" value="1"/>
</dbReference>
<dbReference type="SUPFAM" id="SSF48452">
    <property type="entry name" value="TPR-like"/>
    <property type="match status" value="1"/>
</dbReference>
<feature type="non-terminal residue" evidence="1">
    <location>
        <position position="292"/>
    </location>
</feature>
<evidence type="ECO:0008006" key="2">
    <source>
        <dbReference type="Google" id="ProtNLM"/>
    </source>
</evidence>
<protein>
    <recommendedName>
        <fullName evidence="2">SusD/RagB family nutrient-binding outer membrane lipoprotein</fullName>
    </recommendedName>
</protein>
<feature type="non-terminal residue" evidence="1">
    <location>
        <position position="1"/>
    </location>
</feature>
<sequence length="292" mass="32964">VEVDMAGSMGASIGGLSGYTSAMVHQMFQRGGTHQFYDLQGTDFEVQTPWNIMYSRLLTDIRQIISLATEDEGNEDWHYVGISQIIKAYTFSVLVDIWADVPFSEANLGSEVRMPVYDNGEDIYPQLFTLIDEGIANLQKTSNLSPGNDDIIYQGDIDLWIKFAKTLKLKMYNQIRLVQDVSTEINALLADESQLIGSGDDFEFPYGVSLAPMNRNPAYQQEYTPGAGYYYINPYFYEILTGQNTFFPVEGNPYLGITDPRVPYYFYNQLAPGQAAENPVAYRNGDFLSIYM</sequence>
<dbReference type="EMBL" id="BARU01018473">
    <property type="protein sequence ID" value="GAH56911.1"/>
    <property type="molecule type" value="Genomic_DNA"/>
</dbReference>